<evidence type="ECO:0000313" key="12">
    <source>
        <dbReference type="Proteomes" id="UP000264215"/>
    </source>
</evidence>
<dbReference type="InterPro" id="IPR004803">
    <property type="entry name" value="TGT"/>
</dbReference>
<comment type="cofactor">
    <cofactor evidence="5">
        <name>Zn(2+)</name>
        <dbReference type="ChEBI" id="CHEBI:29105"/>
    </cofactor>
    <text evidence="5">Binds 1 zinc ion per subunit.</text>
</comment>
<evidence type="ECO:0000259" key="6">
    <source>
        <dbReference type="Pfam" id="PF01702"/>
    </source>
</evidence>
<feature type="active site" description="Nucleophile" evidence="5">
    <location>
        <position position="265"/>
    </location>
</feature>
<feature type="binding site" evidence="5">
    <location>
        <position position="215"/>
    </location>
    <ligand>
        <name>substrate</name>
    </ligand>
</feature>
<dbReference type="NCBIfam" id="TIGR00430">
    <property type="entry name" value="Q_tRNA_tgt"/>
    <property type="match status" value="1"/>
</dbReference>
<feature type="domain" description="tRNA-guanine(15) transglycosylase-like" evidence="6">
    <location>
        <begin position="13"/>
        <end position="364"/>
    </location>
</feature>
<keyword evidence="5" id="KW-0862">Zinc</keyword>
<feature type="binding site" evidence="5">
    <location>
        <position position="188"/>
    </location>
    <ligand>
        <name>substrate</name>
    </ligand>
</feature>
<keyword evidence="2 5" id="KW-0808">Transferase</keyword>
<comment type="caution">
    <text evidence="8">The sequence shown here is derived from an EMBL/GenBank/DDBJ whole genome shotgun (WGS) entry which is preliminary data.</text>
</comment>
<dbReference type="InterPro" id="IPR050076">
    <property type="entry name" value="ArchSynthase1/Queuine_TRR"/>
</dbReference>
<gene>
    <name evidence="5" type="primary">tgt</name>
    <name evidence="7" type="ORF">DIT26_05640</name>
    <name evidence="8" type="ORF">XD86_0869</name>
    <name evidence="9" type="ORF">XE02_0822</name>
</gene>
<reference evidence="10 11" key="2">
    <citation type="journal article" date="2015" name="MBio">
        <title>Genome-Resolved Metagenomic Analysis Reveals Roles for Candidate Phyla and Other Microbial Community Members in Biogeochemical Transformations in Oil Reservoirs.</title>
        <authorList>
            <person name="Hu P."/>
            <person name="Tom L."/>
            <person name="Singh A."/>
            <person name="Thomas B.C."/>
            <person name="Baker B.J."/>
            <person name="Piceno Y.M."/>
            <person name="Andersen G.L."/>
            <person name="Banfield J.F."/>
        </authorList>
    </citation>
    <scope>NUCLEOTIDE SEQUENCE [LARGE SCALE GENOMIC DNA]</scope>
</reference>
<comment type="similarity">
    <text evidence="5">Belongs to the queuine tRNA-ribosyltransferase family.</text>
</comment>
<dbReference type="PANTHER" id="PTHR46499:SF1">
    <property type="entry name" value="QUEUINE TRNA-RIBOSYLTRANSFERASE"/>
    <property type="match status" value="1"/>
</dbReference>
<evidence type="ECO:0000256" key="2">
    <source>
        <dbReference type="ARBA" id="ARBA00022679"/>
    </source>
</evidence>
<dbReference type="EMBL" id="LGGW01000063">
    <property type="protein sequence ID" value="KUK89895.1"/>
    <property type="molecule type" value="Genomic_DNA"/>
</dbReference>
<accession>A0A101GYT7</accession>
<dbReference type="PATRIC" id="fig|1236046.5.peg.428"/>
<dbReference type="InterPro" id="IPR002616">
    <property type="entry name" value="tRNA_ribo_trans-like"/>
</dbReference>
<evidence type="ECO:0000256" key="4">
    <source>
        <dbReference type="ARBA" id="ARBA00050112"/>
    </source>
</evidence>
<dbReference type="UniPathway" id="UPA00392"/>
<name>A0A101GYT7_9BACT</name>
<dbReference type="GO" id="GO:0005829">
    <property type="term" value="C:cytosol"/>
    <property type="evidence" value="ECO:0007669"/>
    <property type="project" value="TreeGrafter"/>
</dbReference>
<comment type="catalytic activity">
    <reaction evidence="4 5">
        <text>7-aminomethyl-7-carbaguanine + guanosine(34) in tRNA = 7-aminomethyl-7-carbaguanosine(34) in tRNA + guanine</text>
        <dbReference type="Rhea" id="RHEA:24104"/>
        <dbReference type="Rhea" id="RHEA-COMP:10341"/>
        <dbReference type="Rhea" id="RHEA-COMP:10342"/>
        <dbReference type="ChEBI" id="CHEBI:16235"/>
        <dbReference type="ChEBI" id="CHEBI:58703"/>
        <dbReference type="ChEBI" id="CHEBI:74269"/>
        <dbReference type="ChEBI" id="CHEBI:82833"/>
        <dbReference type="EC" id="2.4.2.29"/>
    </reaction>
</comment>
<dbReference type="Pfam" id="PF01702">
    <property type="entry name" value="TGT"/>
    <property type="match status" value="1"/>
</dbReference>
<feature type="binding site" evidence="5">
    <location>
        <position position="305"/>
    </location>
    <ligand>
        <name>Zn(2+)</name>
        <dbReference type="ChEBI" id="CHEBI:29105"/>
    </ligand>
</feature>
<feature type="binding site" evidence="5">
    <location>
        <begin position="92"/>
        <end position="96"/>
    </location>
    <ligand>
        <name>substrate</name>
    </ligand>
</feature>
<dbReference type="Proteomes" id="UP000054260">
    <property type="component" value="Unassembled WGS sequence"/>
</dbReference>
<feature type="binding site" evidence="5">
    <location>
        <position position="334"/>
    </location>
    <ligand>
        <name>Zn(2+)</name>
        <dbReference type="ChEBI" id="CHEBI:29105"/>
    </ligand>
</feature>
<dbReference type="Gene3D" id="3.20.20.105">
    <property type="entry name" value="Queuine tRNA-ribosyltransferase-like"/>
    <property type="match status" value="1"/>
</dbReference>
<evidence type="ECO:0000313" key="10">
    <source>
        <dbReference type="Proteomes" id="UP000054260"/>
    </source>
</evidence>
<comment type="function">
    <text evidence="5">Catalyzes the base-exchange of a guanine (G) residue with the queuine precursor 7-aminomethyl-7-deazaguanine (PreQ1) at position 34 (anticodon wobble position) in tRNAs with GU(N) anticodons (tRNA-Asp, -Asn, -His and -Tyr). Catalysis occurs through a double-displacement mechanism. The nucleophile active site attacks the C1' of nucleotide 34 to detach the guanine base from the RNA, forming a covalent enzyme-RNA intermediate. The proton acceptor active site deprotonates the incoming PreQ1, allowing a nucleophilic attack on the C1' of the ribose to form the product. After dissociation, two additional enzymatic reactions on the tRNA convert PreQ1 to queuine (Q), resulting in the hypermodified nucleoside queuosine (7-(((4,5-cis-dihydroxy-2-cyclopenten-1-yl)amino)methyl)-7-deazaguanosine).</text>
</comment>
<evidence type="ECO:0000313" key="8">
    <source>
        <dbReference type="EMBL" id="KUK67188.1"/>
    </source>
</evidence>
<feature type="region of interest" description="RNA binding" evidence="5">
    <location>
        <begin position="246"/>
        <end position="252"/>
    </location>
</feature>
<dbReference type="PANTHER" id="PTHR46499">
    <property type="entry name" value="QUEUINE TRNA-RIBOSYLTRANSFERASE"/>
    <property type="match status" value="1"/>
</dbReference>
<dbReference type="Proteomes" id="UP000055014">
    <property type="component" value="Unassembled WGS sequence"/>
</dbReference>
<protein>
    <recommendedName>
        <fullName evidence="5">Queuine tRNA-ribosyltransferase</fullName>
        <ecNumber evidence="5">2.4.2.29</ecNumber>
    </recommendedName>
    <alternativeName>
        <fullName evidence="5">Guanine insertion enzyme</fullName>
    </alternativeName>
    <alternativeName>
        <fullName evidence="5">tRNA-guanine transglycosylase</fullName>
    </alternativeName>
</protein>
<proteinExistence type="inferred from homology"/>
<keyword evidence="5" id="KW-0671">Queuosine biosynthesis</keyword>
<dbReference type="GO" id="GO:0008479">
    <property type="term" value="F:tRNA-guanosine(34) queuine transglycosylase activity"/>
    <property type="evidence" value="ECO:0007669"/>
    <property type="project" value="UniProtKB-UniRule"/>
</dbReference>
<evidence type="ECO:0000256" key="5">
    <source>
        <dbReference type="HAMAP-Rule" id="MF_00168"/>
    </source>
</evidence>
<organism evidence="8 10">
    <name type="scientific">Mesotoga infera</name>
    <dbReference type="NCBI Taxonomy" id="1236046"/>
    <lineage>
        <taxon>Bacteria</taxon>
        <taxon>Thermotogati</taxon>
        <taxon>Thermotogota</taxon>
        <taxon>Thermotogae</taxon>
        <taxon>Kosmotogales</taxon>
        <taxon>Kosmotogaceae</taxon>
        <taxon>Mesotoga</taxon>
    </lineage>
</organism>
<dbReference type="HAMAP" id="MF_00168">
    <property type="entry name" value="Q_tRNA_Tgt"/>
    <property type="match status" value="1"/>
</dbReference>
<dbReference type="GO" id="GO:0008616">
    <property type="term" value="P:tRNA queuosine(34) biosynthetic process"/>
    <property type="evidence" value="ECO:0007669"/>
    <property type="project" value="UniProtKB-UniRule"/>
</dbReference>
<dbReference type="EC" id="2.4.2.29" evidence="5"/>
<reference evidence="7 12" key="3">
    <citation type="journal article" date="2018" name="Nat. Biotechnol.">
        <title>A standardized bacterial taxonomy based on genome phylogeny substantially revises the tree of life.</title>
        <authorList>
            <person name="Parks D.H."/>
            <person name="Chuvochina M."/>
            <person name="Waite D.W."/>
            <person name="Rinke C."/>
            <person name="Skarshewski A."/>
            <person name="Chaumeil P.A."/>
            <person name="Hugenholtz P."/>
        </authorList>
    </citation>
    <scope>NUCLEOTIDE SEQUENCE [LARGE SCALE GENOMIC DNA]</scope>
    <source>
        <strain evidence="7">UBA9905</strain>
    </source>
</reference>
<evidence type="ECO:0000256" key="1">
    <source>
        <dbReference type="ARBA" id="ARBA00022676"/>
    </source>
</evidence>
<keyword evidence="1 5" id="KW-0328">Glycosyltransferase</keyword>
<dbReference type="EMBL" id="DQBS01000133">
    <property type="protein sequence ID" value="HCO70052.1"/>
    <property type="molecule type" value="Genomic_DNA"/>
</dbReference>
<dbReference type="InterPro" id="IPR036511">
    <property type="entry name" value="TGT-like_sf"/>
</dbReference>
<dbReference type="SUPFAM" id="SSF51713">
    <property type="entry name" value="tRNA-guanine transglycosylase"/>
    <property type="match status" value="1"/>
</dbReference>
<comment type="pathway">
    <text evidence="5">tRNA modification; tRNA-queuosine biosynthesis.</text>
</comment>
<evidence type="ECO:0000256" key="3">
    <source>
        <dbReference type="ARBA" id="ARBA00022694"/>
    </source>
</evidence>
<dbReference type="GO" id="GO:0046872">
    <property type="term" value="F:metal ion binding"/>
    <property type="evidence" value="ECO:0007669"/>
    <property type="project" value="UniProtKB-KW"/>
</dbReference>
<feature type="region of interest" description="RNA binding; important for wobble base 34 recognition" evidence="5">
    <location>
        <begin position="270"/>
        <end position="274"/>
    </location>
</feature>
<evidence type="ECO:0000313" key="9">
    <source>
        <dbReference type="EMBL" id="KUK89895.1"/>
    </source>
</evidence>
<comment type="subunit">
    <text evidence="5">Homodimer. Within each dimer, one monomer is responsible for RNA recognition and catalysis, while the other monomer binds to the replacement base PreQ1.</text>
</comment>
<sequence>MVELKIRAKSTETKARTAVLATAHGEFETPVFMPVGTNGTVKGIWQDQLYEMDSKIILGNAFHLFLRPGLDTLRYFGGLHNFMSWDHSILTDSGGFQVFSLSDKKITEEGVKFRSPLDGRSLFVTPELSIEIQEAIGSDIAMAFDECVEPNADKEYVRNSVRRTTNWAKRFLLAHKKDSNQSLFGIVQGGFFNDLREESASEITAMDFEGFALGGLSVGEDFETTEKVLSASVGLLPEDRPRYLMGVGSPELILAAVESGVDMFDCVLPTRLGRHGAALTSGGRINLKSARNKHDKSPVDPNCTCKVCSTYSRAYIHHLFTRDEILGKILLSYHNVSFLMDFVKKIREAILEDRLCEFKEHCAETGLIQVGNLKTSEERLG</sequence>
<keyword evidence="3 5" id="KW-0819">tRNA processing</keyword>
<feature type="active site" description="Proton acceptor" evidence="5">
    <location>
        <position position="92"/>
    </location>
</feature>
<dbReference type="Proteomes" id="UP000264215">
    <property type="component" value="Unassembled WGS sequence"/>
</dbReference>
<feature type="binding site" evidence="5">
    <location>
        <position position="308"/>
    </location>
    <ligand>
        <name>Zn(2+)</name>
        <dbReference type="ChEBI" id="CHEBI:29105"/>
    </ligand>
</feature>
<feature type="binding site" evidence="5">
    <location>
        <position position="145"/>
    </location>
    <ligand>
        <name>substrate</name>
    </ligand>
</feature>
<dbReference type="AlphaFoldDB" id="A0A101GYT7"/>
<dbReference type="NCBIfam" id="TIGR00449">
    <property type="entry name" value="tgt_general"/>
    <property type="match status" value="1"/>
</dbReference>
<reference evidence="8" key="1">
    <citation type="journal article" date="2015" name="MBio">
        <title>Genome-resolved metagenomic analysis reveals roles for candidate phyla and other microbial community members in biogeochemical transformations in oil reservoirs.</title>
        <authorList>
            <person name="Hu P."/>
            <person name="Tom L."/>
            <person name="Singh A."/>
            <person name="Thomas B.C."/>
            <person name="Baker B.J."/>
            <person name="Piceno Y.M."/>
            <person name="Andersen G.L."/>
            <person name="Banfield J.F."/>
        </authorList>
    </citation>
    <scope>NUCLEOTIDE SEQUENCE [LARGE SCALE GENOMIC DNA]</scope>
    <source>
        <strain evidence="8">46_47</strain>
        <strain evidence="9">46_70</strain>
    </source>
</reference>
<dbReference type="EMBL" id="LGGH01000121">
    <property type="protein sequence ID" value="KUK67188.1"/>
    <property type="molecule type" value="Genomic_DNA"/>
</dbReference>
<evidence type="ECO:0000313" key="11">
    <source>
        <dbReference type="Proteomes" id="UP000055014"/>
    </source>
</evidence>
<feature type="binding site" evidence="5">
    <location>
        <position position="303"/>
    </location>
    <ligand>
        <name>Zn(2+)</name>
        <dbReference type="ChEBI" id="CHEBI:29105"/>
    </ligand>
</feature>
<keyword evidence="5" id="KW-0479">Metal-binding</keyword>
<evidence type="ECO:0000313" key="7">
    <source>
        <dbReference type="EMBL" id="HCO70052.1"/>
    </source>
</evidence>
<dbReference type="FunFam" id="3.20.20.105:FF:000001">
    <property type="entry name" value="Queuine tRNA-ribosyltransferase"/>
    <property type="match status" value="1"/>
</dbReference>